<keyword evidence="2" id="KW-1185">Reference proteome</keyword>
<gene>
    <name evidence="1" type="ORF">ACFQH5_16840</name>
</gene>
<sequence length="173" mass="19161">MTTTPLASSRASGSVMAAGEPALYSAVSGKPSGDTMPRDPYRVPADSALNHPEVRPVFERLLGAPIQPSDNEMKPISFTNVRAEDSVAALAAKMCQGREFPLYLDRRQRQKFGKTEDECPDGSHDGMQARDWLCKACGVRTWSELDTDPQAAEAFIKIYNRFARWQARRIGKI</sequence>
<proteinExistence type="predicted"/>
<accession>A0ABW2F2V6</accession>
<name>A0ABW2F2V6_9GAMM</name>
<evidence type="ECO:0000313" key="1">
    <source>
        <dbReference type="EMBL" id="MFC7091212.1"/>
    </source>
</evidence>
<dbReference type="EMBL" id="JBHSZP010000034">
    <property type="protein sequence ID" value="MFC7091212.1"/>
    <property type="molecule type" value="Genomic_DNA"/>
</dbReference>
<comment type="caution">
    <text evidence="1">The sequence shown here is derived from an EMBL/GenBank/DDBJ whole genome shotgun (WGS) entry which is preliminary data.</text>
</comment>
<reference evidence="2" key="1">
    <citation type="journal article" date="2019" name="Int. J. Syst. Evol. Microbiol.">
        <title>The Global Catalogue of Microorganisms (GCM) 10K type strain sequencing project: providing services to taxonomists for standard genome sequencing and annotation.</title>
        <authorList>
            <consortium name="The Broad Institute Genomics Platform"/>
            <consortium name="The Broad Institute Genome Sequencing Center for Infectious Disease"/>
            <person name="Wu L."/>
            <person name="Ma J."/>
        </authorList>
    </citation>
    <scope>NUCLEOTIDE SEQUENCE [LARGE SCALE GENOMIC DNA]</scope>
    <source>
        <strain evidence="2">CGMCC 1.13666</strain>
    </source>
</reference>
<protein>
    <submittedName>
        <fullName evidence="1">Uncharacterized protein</fullName>
    </submittedName>
</protein>
<evidence type="ECO:0000313" key="2">
    <source>
        <dbReference type="Proteomes" id="UP001596411"/>
    </source>
</evidence>
<dbReference type="Proteomes" id="UP001596411">
    <property type="component" value="Unassembled WGS sequence"/>
</dbReference>
<dbReference type="RefSeq" id="WP_346064228.1">
    <property type="nucleotide sequence ID" value="NZ_BAAADR010000046.1"/>
</dbReference>
<organism evidence="1 2">
    <name type="scientific">Halomonas salifodinae</name>
    <dbReference type="NCBI Taxonomy" id="438745"/>
    <lineage>
        <taxon>Bacteria</taxon>
        <taxon>Pseudomonadati</taxon>
        <taxon>Pseudomonadota</taxon>
        <taxon>Gammaproteobacteria</taxon>
        <taxon>Oceanospirillales</taxon>
        <taxon>Halomonadaceae</taxon>
        <taxon>Halomonas</taxon>
    </lineage>
</organism>